<dbReference type="PROSITE" id="PS00675">
    <property type="entry name" value="SIGMA54_INTERACT_1"/>
    <property type="match status" value="1"/>
</dbReference>
<dbReference type="Pfam" id="PF00158">
    <property type="entry name" value="Sigma54_activat"/>
    <property type="match status" value="1"/>
</dbReference>
<feature type="coiled-coil region" evidence="5">
    <location>
        <begin position="221"/>
        <end position="248"/>
    </location>
</feature>
<evidence type="ECO:0000259" key="6">
    <source>
        <dbReference type="PROSITE" id="PS50045"/>
    </source>
</evidence>
<dbReference type="PROSITE" id="PS00688">
    <property type="entry name" value="SIGMA54_INTERACT_3"/>
    <property type="match status" value="1"/>
</dbReference>
<evidence type="ECO:0000313" key="9">
    <source>
        <dbReference type="Proteomes" id="UP001519294"/>
    </source>
</evidence>
<dbReference type="Proteomes" id="UP001519294">
    <property type="component" value="Unassembled WGS sequence"/>
</dbReference>
<dbReference type="SUPFAM" id="SSF52540">
    <property type="entry name" value="P-loop containing nucleoside triphosphate hydrolases"/>
    <property type="match status" value="1"/>
</dbReference>
<keyword evidence="5" id="KW-0175">Coiled coil</keyword>
<feature type="domain" description="PAS" evidence="7">
    <location>
        <begin position="114"/>
        <end position="166"/>
    </location>
</feature>
<reference evidence="8 9" key="1">
    <citation type="submission" date="2021-03" db="EMBL/GenBank/DDBJ databases">
        <title>Genomic Encyclopedia of Type Strains, Phase IV (KMG-IV): sequencing the most valuable type-strain genomes for metagenomic binning, comparative biology and taxonomic classification.</title>
        <authorList>
            <person name="Goeker M."/>
        </authorList>
    </citation>
    <scope>NUCLEOTIDE SEQUENCE [LARGE SCALE GENOMIC DNA]</scope>
    <source>
        <strain evidence="8 9">DSM 25790</strain>
    </source>
</reference>
<evidence type="ECO:0000256" key="2">
    <source>
        <dbReference type="ARBA" id="ARBA00022840"/>
    </source>
</evidence>
<keyword evidence="3" id="KW-0805">Transcription regulation</keyword>
<dbReference type="PROSITE" id="PS50045">
    <property type="entry name" value="SIGMA54_INTERACT_4"/>
    <property type="match status" value="1"/>
</dbReference>
<dbReference type="Gene3D" id="3.40.50.300">
    <property type="entry name" value="P-loop containing nucleotide triphosphate hydrolases"/>
    <property type="match status" value="1"/>
</dbReference>
<dbReference type="Gene3D" id="1.10.10.60">
    <property type="entry name" value="Homeodomain-like"/>
    <property type="match status" value="1"/>
</dbReference>
<dbReference type="InterPro" id="IPR003593">
    <property type="entry name" value="AAA+_ATPase"/>
</dbReference>
<dbReference type="Pfam" id="PF00989">
    <property type="entry name" value="PAS"/>
    <property type="match status" value="1"/>
</dbReference>
<dbReference type="Pfam" id="PF02954">
    <property type="entry name" value="HTH_8"/>
    <property type="match status" value="1"/>
</dbReference>
<evidence type="ECO:0000313" key="8">
    <source>
        <dbReference type="EMBL" id="MBP2258077.1"/>
    </source>
</evidence>
<dbReference type="InterPro" id="IPR035965">
    <property type="entry name" value="PAS-like_dom_sf"/>
</dbReference>
<dbReference type="Gene3D" id="3.30.450.20">
    <property type="entry name" value="PAS domain"/>
    <property type="match status" value="1"/>
</dbReference>
<dbReference type="SUPFAM" id="SSF55785">
    <property type="entry name" value="PYP-like sensor domain (PAS domain)"/>
    <property type="match status" value="1"/>
</dbReference>
<dbReference type="RefSeq" id="WP_226371270.1">
    <property type="nucleotide sequence ID" value="NZ_JAGIKX010000019.1"/>
</dbReference>
<organism evidence="8 9">
    <name type="scientific">Virgibacillus alimentarius</name>
    <dbReference type="NCBI Taxonomy" id="698769"/>
    <lineage>
        <taxon>Bacteria</taxon>
        <taxon>Bacillati</taxon>
        <taxon>Bacillota</taxon>
        <taxon>Bacilli</taxon>
        <taxon>Bacillales</taxon>
        <taxon>Bacillaceae</taxon>
        <taxon>Virgibacillus</taxon>
    </lineage>
</organism>
<dbReference type="Gene3D" id="1.10.8.60">
    <property type="match status" value="1"/>
</dbReference>
<dbReference type="InterPro" id="IPR009057">
    <property type="entry name" value="Homeodomain-like_sf"/>
</dbReference>
<evidence type="ECO:0000256" key="4">
    <source>
        <dbReference type="ARBA" id="ARBA00023163"/>
    </source>
</evidence>
<protein>
    <submittedName>
        <fullName evidence="8">Transcriptional regulator with PAS, ATPase and Fis domain</fullName>
    </submittedName>
</protein>
<dbReference type="PANTHER" id="PTHR32071:SF57">
    <property type="entry name" value="C4-DICARBOXYLATE TRANSPORT TRANSCRIPTIONAL REGULATORY PROTEIN DCTD"/>
    <property type="match status" value="1"/>
</dbReference>
<comment type="caution">
    <text evidence="8">The sequence shown here is derived from an EMBL/GenBank/DDBJ whole genome shotgun (WGS) entry which is preliminary data.</text>
</comment>
<evidence type="ECO:0000256" key="3">
    <source>
        <dbReference type="ARBA" id="ARBA00023015"/>
    </source>
</evidence>
<dbReference type="SUPFAM" id="SSF46689">
    <property type="entry name" value="Homeodomain-like"/>
    <property type="match status" value="1"/>
</dbReference>
<dbReference type="InterPro" id="IPR002078">
    <property type="entry name" value="Sigma_54_int"/>
</dbReference>
<dbReference type="PRINTS" id="PR01590">
    <property type="entry name" value="HTHFIS"/>
</dbReference>
<dbReference type="InterPro" id="IPR025662">
    <property type="entry name" value="Sigma_54_int_dom_ATP-bd_1"/>
</dbReference>
<dbReference type="Pfam" id="PF25601">
    <property type="entry name" value="AAA_lid_14"/>
    <property type="match status" value="1"/>
</dbReference>
<dbReference type="InterPro" id="IPR002197">
    <property type="entry name" value="HTH_Fis"/>
</dbReference>
<dbReference type="SMART" id="SM00091">
    <property type="entry name" value="PAS"/>
    <property type="match status" value="1"/>
</dbReference>
<proteinExistence type="predicted"/>
<sequence length="574" mass="65640">MEFLQTNLKKFICKDFRLLSEKNEAHLKEKVKAASPKSVFIQQNEHIYRVNEQDDVNHLIFSACREISIHTDLATIIDYFADFDTLLVHDQGRYIGYLHDTTFFKQLAKAHLEVQAYFQTVLDTIDTSCTVIDANENVLIWTEGAEKIFSVKQPDILGQPIRDFFQTNRLALLQTLKDGTSLKHSQHQAREDLVVLINSKPVYLHDKIIGAVVSETDITSQIKLNNELHQATEKVFHLEKEVSKLKLADDPFKRIRGNSSALKQTLDMTKKAATTETNILIYGESGVGKELFAKAVHNIREGENAPFVAINCGAIPFELFESEIFGYEKGAFSGAHQKGKKGKVELAKGGTLFLDEIGEMPLEMQVKILRLLQERKFYPVGGTKEIEVDFRVVAATNRDLKELIREGKFREDLYYRLNVVSLEIPPLRKRPEDIIELTHYFLYEISIKYNRPIHGISQEVMQALLSYDWPGNIRELKNVVERLVVFSEEGEIKKEVLPFEVDHMAQASNGKGVNASIFSEKETRSLAERLQELEREIILKELKKTNGEKLSCAKNLQITRATLYNRMKKLGIKP</sequence>
<dbReference type="InterPro" id="IPR058031">
    <property type="entry name" value="AAA_lid_NorR"/>
</dbReference>
<dbReference type="CDD" id="cd00130">
    <property type="entry name" value="PAS"/>
    <property type="match status" value="1"/>
</dbReference>
<dbReference type="InterPro" id="IPR000014">
    <property type="entry name" value="PAS"/>
</dbReference>
<evidence type="ECO:0000256" key="5">
    <source>
        <dbReference type="SAM" id="Coils"/>
    </source>
</evidence>
<dbReference type="EMBL" id="JAGIKX010000019">
    <property type="protein sequence ID" value="MBP2258077.1"/>
    <property type="molecule type" value="Genomic_DNA"/>
</dbReference>
<keyword evidence="4" id="KW-0804">Transcription</keyword>
<evidence type="ECO:0000259" key="7">
    <source>
        <dbReference type="PROSITE" id="PS50112"/>
    </source>
</evidence>
<dbReference type="SMART" id="SM00382">
    <property type="entry name" value="AAA"/>
    <property type="match status" value="1"/>
</dbReference>
<dbReference type="PANTHER" id="PTHR32071">
    <property type="entry name" value="TRANSCRIPTIONAL REGULATORY PROTEIN"/>
    <property type="match status" value="1"/>
</dbReference>
<evidence type="ECO:0000256" key="1">
    <source>
        <dbReference type="ARBA" id="ARBA00022741"/>
    </source>
</evidence>
<keyword evidence="2" id="KW-0067">ATP-binding</keyword>
<dbReference type="InterPro" id="IPR013767">
    <property type="entry name" value="PAS_fold"/>
</dbReference>
<accession>A0ABS4S9S8</accession>
<keyword evidence="1" id="KW-0547">Nucleotide-binding</keyword>
<dbReference type="InterPro" id="IPR025944">
    <property type="entry name" value="Sigma_54_int_dom_CS"/>
</dbReference>
<name>A0ABS4S9S8_9BACI</name>
<gene>
    <name evidence="8" type="ORF">J2Z81_002048</name>
</gene>
<dbReference type="PROSITE" id="PS50112">
    <property type="entry name" value="PAS"/>
    <property type="match status" value="1"/>
</dbReference>
<keyword evidence="9" id="KW-1185">Reference proteome</keyword>
<feature type="domain" description="Sigma-54 factor interaction" evidence="6">
    <location>
        <begin position="255"/>
        <end position="485"/>
    </location>
</feature>
<feature type="coiled-coil region" evidence="5">
    <location>
        <begin position="516"/>
        <end position="543"/>
    </location>
</feature>
<dbReference type="CDD" id="cd00009">
    <property type="entry name" value="AAA"/>
    <property type="match status" value="1"/>
</dbReference>
<dbReference type="InterPro" id="IPR027417">
    <property type="entry name" value="P-loop_NTPase"/>
</dbReference>